<evidence type="ECO:0000256" key="1">
    <source>
        <dbReference type="PIRSR" id="PIRSR015753-1"/>
    </source>
</evidence>
<feature type="binding site" evidence="2">
    <location>
        <begin position="139"/>
        <end position="140"/>
    </location>
    <ligand>
        <name>glutathione</name>
        <dbReference type="ChEBI" id="CHEBI:57925"/>
    </ligand>
</feature>
<evidence type="ECO:0000256" key="4">
    <source>
        <dbReference type="SAM" id="MobiDB-lite"/>
    </source>
</evidence>
<feature type="domain" description="GST C-terminal" evidence="5">
    <location>
        <begin position="166"/>
        <end position="294"/>
    </location>
</feature>
<dbReference type="InterPro" id="IPR036282">
    <property type="entry name" value="Glutathione-S-Trfase_C_sf"/>
</dbReference>
<keyword evidence="7" id="KW-1185">Reference proteome</keyword>
<feature type="site" description="Lowers pKa of active site Cys" evidence="3">
    <location>
        <position position="249"/>
    </location>
</feature>
<dbReference type="SUPFAM" id="SSF52833">
    <property type="entry name" value="Thioredoxin-like"/>
    <property type="match status" value="1"/>
</dbReference>
<dbReference type="InterPro" id="IPR040079">
    <property type="entry name" value="Glutathione_S-Trfase"/>
</dbReference>
<dbReference type="SFLD" id="SFLDS00019">
    <property type="entry name" value="Glutathione_Transferase_(cytos"/>
    <property type="match status" value="1"/>
</dbReference>
<dbReference type="CDD" id="cd03190">
    <property type="entry name" value="GST_C_Omega_like"/>
    <property type="match status" value="1"/>
</dbReference>
<dbReference type="SFLD" id="SFLDG01148">
    <property type="entry name" value="Xi_(cytGST)"/>
    <property type="match status" value="1"/>
</dbReference>
<dbReference type="OrthoDB" id="2309723at2759"/>
<dbReference type="PROSITE" id="PS50405">
    <property type="entry name" value="GST_CTER"/>
    <property type="match status" value="1"/>
</dbReference>
<dbReference type="InterPro" id="IPR047047">
    <property type="entry name" value="GST_Omega-like_C"/>
</dbReference>
<comment type="caution">
    <text evidence="6">The sequence shown here is derived from an EMBL/GenBank/DDBJ whole genome shotgun (WGS) entry which is preliminary data.</text>
</comment>
<dbReference type="OMA" id="PWANRAI"/>
<feature type="region of interest" description="Disordered" evidence="4">
    <location>
        <begin position="336"/>
        <end position="355"/>
    </location>
</feature>
<dbReference type="PANTHER" id="PTHR32419:SF6">
    <property type="entry name" value="GLUTATHIONE S-TRANSFERASE OMEGA-LIKE 1-RELATED"/>
    <property type="match status" value="1"/>
</dbReference>
<feature type="binding site" evidence="2">
    <location>
        <position position="84"/>
    </location>
    <ligand>
        <name>glutathione</name>
        <dbReference type="ChEBI" id="CHEBI:57925"/>
    </ligand>
</feature>
<sequence>MSSKEAITNWASKDGQFRRQQSKFRNAVSNEQGSRFPVEKDRYHLYVSYACPWAHRTLIVRALKGLEEIIPVSVVHYEMLEKGWRFVEEGETVNGATKDHLYGLSHLRDLYFKADKEYDQRFTVPVLWDKKQETIVNNESSEIMRLFNSAFDELLDGEQKKLNLLPEALLKDIDEINAWVYDGINNGVYKTGFATTQDAYESNLIALFDALNRVETLLAESKGAYLLGDQLTEADIRLYVTIVRFDPVYVQHFKCNLGNIRHNYPHINKWLKNLYWNNPAFKTTTEFEHIKKHYNLSHKQISPYSLYVLGPLPHVEPEDDGEVILKIGNVTLNNLNPAGEGNDKRHVLKHQEPSA</sequence>
<feature type="active site" description="Nucleophile" evidence="1">
    <location>
        <position position="51"/>
    </location>
</feature>
<accession>A0A1Y2FBZ4</accession>
<gene>
    <name evidence="6" type="ORF">BCR37DRAFT_347971</name>
</gene>
<dbReference type="Proteomes" id="UP000193685">
    <property type="component" value="Unassembled WGS sequence"/>
</dbReference>
<evidence type="ECO:0000313" key="7">
    <source>
        <dbReference type="Proteomes" id="UP000193685"/>
    </source>
</evidence>
<proteinExistence type="predicted"/>
<dbReference type="PANTHER" id="PTHR32419">
    <property type="entry name" value="GLUTATHIONYL-HYDROQUINONE REDUCTASE"/>
    <property type="match status" value="1"/>
</dbReference>
<feature type="site" description="Lowers pKa of active site Cys" evidence="3">
    <location>
        <position position="294"/>
    </location>
</feature>
<evidence type="ECO:0000313" key="6">
    <source>
        <dbReference type="EMBL" id="ORY81438.1"/>
    </source>
</evidence>
<dbReference type="Gene3D" id="1.20.1050.10">
    <property type="match status" value="1"/>
</dbReference>
<evidence type="ECO:0000259" key="5">
    <source>
        <dbReference type="PROSITE" id="PS50405"/>
    </source>
</evidence>
<dbReference type="InterPro" id="IPR010987">
    <property type="entry name" value="Glutathione-S-Trfase_C-like"/>
</dbReference>
<evidence type="ECO:0000256" key="3">
    <source>
        <dbReference type="PIRSR" id="PIRSR015753-3"/>
    </source>
</evidence>
<organism evidence="6 7">
    <name type="scientific">Protomyces lactucae-debilis</name>
    <dbReference type="NCBI Taxonomy" id="2754530"/>
    <lineage>
        <taxon>Eukaryota</taxon>
        <taxon>Fungi</taxon>
        <taxon>Dikarya</taxon>
        <taxon>Ascomycota</taxon>
        <taxon>Taphrinomycotina</taxon>
        <taxon>Taphrinomycetes</taxon>
        <taxon>Taphrinales</taxon>
        <taxon>Protomycetaceae</taxon>
        <taxon>Protomyces</taxon>
    </lineage>
</organism>
<dbReference type="RefSeq" id="XP_040724814.1">
    <property type="nucleotide sequence ID" value="XM_040867806.1"/>
</dbReference>
<reference evidence="6 7" key="1">
    <citation type="submission" date="2016-07" db="EMBL/GenBank/DDBJ databases">
        <title>Pervasive Adenine N6-methylation of Active Genes in Fungi.</title>
        <authorList>
            <consortium name="DOE Joint Genome Institute"/>
            <person name="Mondo S.J."/>
            <person name="Dannebaum R.O."/>
            <person name="Kuo R.C."/>
            <person name="Labutti K."/>
            <person name="Haridas S."/>
            <person name="Kuo A."/>
            <person name="Salamov A."/>
            <person name="Ahrendt S.R."/>
            <person name="Lipzen A."/>
            <person name="Sullivan W."/>
            <person name="Andreopoulos W.B."/>
            <person name="Clum A."/>
            <person name="Lindquist E."/>
            <person name="Daum C."/>
            <person name="Ramamoorthy G.K."/>
            <person name="Gryganskyi A."/>
            <person name="Culley D."/>
            <person name="Magnuson J.K."/>
            <person name="James T.Y."/>
            <person name="O'Malley M.A."/>
            <person name="Stajich J.E."/>
            <person name="Spatafora J.W."/>
            <person name="Visel A."/>
            <person name="Grigoriev I.V."/>
        </authorList>
    </citation>
    <scope>NUCLEOTIDE SEQUENCE [LARGE SCALE GENOMIC DNA]</scope>
    <source>
        <strain evidence="6 7">12-1054</strain>
    </source>
</reference>
<dbReference type="AlphaFoldDB" id="A0A1Y2FBZ4"/>
<dbReference type="EMBL" id="MCFI01000011">
    <property type="protein sequence ID" value="ORY81438.1"/>
    <property type="molecule type" value="Genomic_DNA"/>
</dbReference>
<dbReference type="Pfam" id="PF13409">
    <property type="entry name" value="GST_N_2"/>
    <property type="match status" value="1"/>
</dbReference>
<protein>
    <submittedName>
        <fullName evidence="6">Glutathione S-transferase</fullName>
    </submittedName>
</protein>
<feature type="binding site" evidence="2">
    <location>
        <begin position="121"/>
        <end position="124"/>
    </location>
    <ligand>
        <name>glutathione</name>
        <dbReference type="ChEBI" id="CHEBI:57925"/>
    </ligand>
</feature>
<dbReference type="STRING" id="56484.A0A1Y2FBZ4"/>
<keyword evidence="6" id="KW-0808">Transferase</keyword>
<dbReference type="InterPro" id="IPR036249">
    <property type="entry name" value="Thioredoxin-like_sf"/>
</dbReference>
<dbReference type="InterPro" id="IPR004045">
    <property type="entry name" value="Glutathione_S-Trfase_N"/>
</dbReference>
<dbReference type="Gene3D" id="3.40.30.10">
    <property type="entry name" value="Glutaredoxin"/>
    <property type="match status" value="1"/>
</dbReference>
<dbReference type="PIRSF" id="PIRSF015753">
    <property type="entry name" value="GST"/>
    <property type="match status" value="1"/>
</dbReference>
<feature type="active site" description="Proton donor/acceptor" evidence="1">
    <location>
        <position position="189"/>
    </location>
</feature>
<dbReference type="GO" id="GO:0005737">
    <property type="term" value="C:cytoplasm"/>
    <property type="evidence" value="ECO:0007669"/>
    <property type="project" value="TreeGrafter"/>
</dbReference>
<feature type="compositionally biased region" description="Basic and acidic residues" evidence="4">
    <location>
        <begin position="341"/>
        <end position="355"/>
    </location>
</feature>
<dbReference type="SFLD" id="SFLDG01206">
    <property type="entry name" value="Xi.1"/>
    <property type="match status" value="1"/>
</dbReference>
<dbReference type="FunFam" id="3.40.30.10:FF:000162">
    <property type="entry name" value="Glutathione S-transferase Gst3"/>
    <property type="match status" value="1"/>
</dbReference>
<dbReference type="SUPFAM" id="SSF47616">
    <property type="entry name" value="GST C-terminal domain-like"/>
    <property type="match status" value="1"/>
</dbReference>
<name>A0A1Y2FBZ4_PROLT</name>
<evidence type="ECO:0000256" key="2">
    <source>
        <dbReference type="PIRSR" id="PIRSR015753-2"/>
    </source>
</evidence>
<dbReference type="Pfam" id="PF13410">
    <property type="entry name" value="GST_C_2"/>
    <property type="match status" value="1"/>
</dbReference>
<dbReference type="GeneID" id="63784405"/>
<dbReference type="InterPro" id="IPR016639">
    <property type="entry name" value="GST_Omega/GSH"/>
</dbReference>
<dbReference type="GO" id="GO:0004364">
    <property type="term" value="F:glutathione transferase activity"/>
    <property type="evidence" value="ECO:0007669"/>
    <property type="project" value="InterPro"/>
</dbReference>